<comment type="similarity">
    <text evidence="3 9">Belongs to the nonaspanin (TM9SF) (TC 9.A.2) family.</text>
</comment>
<evidence type="ECO:0000256" key="9">
    <source>
        <dbReference type="RuleBase" id="RU363079"/>
    </source>
</evidence>
<feature type="transmembrane region" description="Helical" evidence="9">
    <location>
        <begin position="311"/>
        <end position="338"/>
    </location>
</feature>
<dbReference type="PANTHER" id="PTHR10766">
    <property type="entry name" value="TRANSMEMBRANE 9 SUPERFAMILY PROTEIN"/>
    <property type="match status" value="1"/>
</dbReference>
<organism evidence="10 11">
    <name type="scientific">Coemansia brasiliensis</name>
    <dbReference type="NCBI Taxonomy" id="2650707"/>
    <lineage>
        <taxon>Eukaryota</taxon>
        <taxon>Fungi</taxon>
        <taxon>Fungi incertae sedis</taxon>
        <taxon>Zoopagomycota</taxon>
        <taxon>Kickxellomycotina</taxon>
        <taxon>Kickxellomycetes</taxon>
        <taxon>Kickxellales</taxon>
        <taxon>Kickxellaceae</taxon>
        <taxon>Coemansia</taxon>
    </lineage>
</organism>
<comment type="caution">
    <text evidence="10">The sequence shown here is derived from an EMBL/GenBank/DDBJ whole genome shotgun (WGS) entry which is preliminary data.</text>
</comment>
<feature type="transmembrane region" description="Helical" evidence="9">
    <location>
        <begin position="502"/>
        <end position="528"/>
    </location>
</feature>
<evidence type="ECO:0000256" key="3">
    <source>
        <dbReference type="ARBA" id="ARBA00005227"/>
    </source>
</evidence>
<gene>
    <name evidence="10" type="ORF">IWW36_000655</name>
</gene>
<keyword evidence="11" id="KW-1185">Reference proteome</keyword>
<sequence>MSITRPCNAFYIPSLSPKTFRPGDRVPLEVNRVFSEHVPLPFAYYDLPFVCKPTAINYPWLNIGEVLRGDRIASSDYELFMGKNTTCNVLCTREIDSKANEEAGWFAEQDYLIEWIVDKLPAATVYKRSQNAKHSVNYEPGFRIGDFDATTKRAFLNNHVSLHILYERHREGRRIVGVEAYPQSIENSSGECPDLSSSLQDRLVVGQKQPRRVTFSYSVHWIEDPSVQWSHRWDRYLRTSSQVHWYAIFNSAVIILLLSGVVAVILMRMLNRDIGHSSREVDEEFRDEIEETSGWKLLHGDVFRTPKWKGILAPLLGTTVQVMYTAISTVALGTLGILSPSYRGGLLTTGIVMFMLMGAAAGYYSGHLYRTWGGRNWLQNSLTTALAVPMLLFGLEMLLNMFLWYRRSSAAIPFSTILLLFVLWTVIELPLTVLGGWFGFRRKPYSEPMRTNAIPRPIPPLPRYLKLPLSILLAGSLPFSVIFIEMFFVLKSIWQDAFYYEYGFTVIIGVILAITVCETTIIMVWLLLNSGHHRWNA</sequence>
<evidence type="ECO:0000256" key="6">
    <source>
        <dbReference type="ARBA" id="ARBA00022989"/>
    </source>
</evidence>
<dbReference type="InterPro" id="IPR004240">
    <property type="entry name" value="EMP70"/>
</dbReference>
<evidence type="ECO:0000313" key="11">
    <source>
        <dbReference type="Proteomes" id="UP001139887"/>
    </source>
</evidence>
<protein>
    <recommendedName>
        <fullName evidence="9">Transmembrane 9 superfamily member</fullName>
    </recommendedName>
</protein>
<evidence type="ECO:0000256" key="1">
    <source>
        <dbReference type="ARBA" id="ARBA00004141"/>
    </source>
</evidence>
<feature type="transmembrane region" description="Helical" evidence="9">
    <location>
        <begin position="345"/>
        <end position="364"/>
    </location>
</feature>
<dbReference type="GO" id="GO:0016020">
    <property type="term" value="C:membrane"/>
    <property type="evidence" value="ECO:0007669"/>
    <property type="project" value="UniProtKB-SubCell"/>
</dbReference>
<comment type="caution">
    <text evidence="9">Lacks conserved residue(s) required for the propagation of feature annotation.</text>
</comment>
<dbReference type="OrthoDB" id="1666796at2759"/>
<dbReference type="GO" id="GO:0072657">
    <property type="term" value="P:protein localization to membrane"/>
    <property type="evidence" value="ECO:0007669"/>
    <property type="project" value="TreeGrafter"/>
</dbReference>
<keyword evidence="4 9" id="KW-0812">Transmembrane</keyword>
<proteinExistence type="inferred from homology"/>
<feature type="transmembrane region" description="Helical" evidence="9">
    <location>
        <begin position="469"/>
        <end position="490"/>
    </location>
</feature>
<feature type="transmembrane region" description="Helical" evidence="9">
    <location>
        <begin position="245"/>
        <end position="267"/>
    </location>
</feature>
<evidence type="ECO:0000256" key="8">
    <source>
        <dbReference type="ARBA" id="ARBA00023136"/>
    </source>
</evidence>
<reference evidence="10" key="1">
    <citation type="submission" date="2022-07" db="EMBL/GenBank/DDBJ databases">
        <title>Phylogenomic reconstructions and comparative analyses of Kickxellomycotina fungi.</title>
        <authorList>
            <person name="Reynolds N.K."/>
            <person name="Stajich J.E."/>
            <person name="Barry K."/>
            <person name="Grigoriev I.V."/>
            <person name="Crous P."/>
            <person name="Smith M.E."/>
        </authorList>
    </citation>
    <scope>NUCLEOTIDE SEQUENCE</scope>
    <source>
        <strain evidence="10">NRRL 1566</strain>
    </source>
</reference>
<dbReference type="PANTHER" id="PTHR10766:SF55">
    <property type="entry name" value="TRANSMEMBRANE 9 SUPERFAMILY MEMBER 4"/>
    <property type="match status" value="1"/>
</dbReference>
<evidence type="ECO:0000313" key="10">
    <source>
        <dbReference type="EMBL" id="KAJ2852076.1"/>
    </source>
</evidence>
<keyword evidence="7" id="KW-0333">Golgi apparatus</keyword>
<feature type="transmembrane region" description="Helical" evidence="9">
    <location>
        <begin position="384"/>
        <end position="405"/>
    </location>
</feature>
<name>A0A9W8IAK8_9FUNG</name>
<keyword evidence="6 9" id="KW-1133">Transmembrane helix</keyword>
<evidence type="ECO:0000256" key="5">
    <source>
        <dbReference type="ARBA" id="ARBA00022729"/>
    </source>
</evidence>
<keyword evidence="8 9" id="KW-0472">Membrane</keyword>
<feature type="transmembrane region" description="Helical" evidence="9">
    <location>
        <begin position="417"/>
        <end position="440"/>
    </location>
</feature>
<dbReference type="GO" id="GO:0005794">
    <property type="term" value="C:Golgi apparatus"/>
    <property type="evidence" value="ECO:0007669"/>
    <property type="project" value="UniProtKB-SubCell"/>
</dbReference>
<evidence type="ECO:0000256" key="7">
    <source>
        <dbReference type="ARBA" id="ARBA00023034"/>
    </source>
</evidence>
<evidence type="ECO:0000256" key="2">
    <source>
        <dbReference type="ARBA" id="ARBA00004555"/>
    </source>
</evidence>
<dbReference type="Pfam" id="PF02990">
    <property type="entry name" value="EMP70"/>
    <property type="match status" value="1"/>
</dbReference>
<accession>A0A9W8IAK8</accession>
<comment type="subcellular location">
    <subcellularLocation>
        <location evidence="2">Golgi apparatus</location>
    </subcellularLocation>
    <subcellularLocation>
        <location evidence="1">Membrane</location>
        <topology evidence="1">Multi-pass membrane protein</topology>
    </subcellularLocation>
</comment>
<dbReference type="AlphaFoldDB" id="A0A9W8IAK8"/>
<dbReference type="EMBL" id="JANBUW010000006">
    <property type="protein sequence ID" value="KAJ2852076.1"/>
    <property type="molecule type" value="Genomic_DNA"/>
</dbReference>
<dbReference type="Proteomes" id="UP001139887">
    <property type="component" value="Unassembled WGS sequence"/>
</dbReference>
<keyword evidence="5" id="KW-0732">Signal</keyword>
<evidence type="ECO:0000256" key="4">
    <source>
        <dbReference type="ARBA" id="ARBA00022692"/>
    </source>
</evidence>